<keyword evidence="1" id="KW-0472">Membrane</keyword>
<proteinExistence type="predicted"/>
<evidence type="ECO:0000313" key="3">
    <source>
        <dbReference type="Proteomes" id="UP000435837"/>
    </source>
</evidence>
<protein>
    <submittedName>
        <fullName evidence="2">Uncharacterized protein</fullName>
    </submittedName>
</protein>
<feature type="transmembrane region" description="Helical" evidence="1">
    <location>
        <begin position="6"/>
        <end position="25"/>
    </location>
</feature>
<sequence length="222" mass="24631">MAAADWIALYGAVVATGVAAFQVVAHFRDNPRITVTASFSCSAASEARQSTTRGTLRRVERGGVVLTEEMLISFNVVNRGRRAVQISFVYCEELQVSAFRTFELTPAPLPVTLEPLSSVEMSIQKEVIDMVDSVSSMGVIDALGRRHEISADDLIGIARVSWNTPTRVSWYRRRDSPEVPPVRAFQMQDNARLHSRAAHTGRISRIPRAIVRRDTPEPPQMP</sequence>
<reference evidence="2 3" key="1">
    <citation type="submission" date="2019-12" db="EMBL/GenBank/DDBJ databases">
        <title>Whole genome shotgun sequence of Streptomyces caniferus NBRC 15389.</title>
        <authorList>
            <person name="Ichikawa N."/>
            <person name="Kimura A."/>
            <person name="Kitahashi Y."/>
            <person name="Komaki H."/>
            <person name="Tamura T."/>
        </authorList>
    </citation>
    <scope>NUCLEOTIDE SEQUENCE [LARGE SCALE GENOMIC DNA]</scope>
    <source>
        <strain evidence="2 3">NBRC 15389</strain>
    </source>
</reference>
<evidence type="ECO:0000256" key="1">
    <source>
        <dbReference type="SAM" id="Phobius"/>
    </source>
</evidence>
<keyword evidence="1" id="KW-1133">Transmembrane helix</keyword>
<dbReference type="AlphaFoldDB" id="A0A640S6J5"/>
<dbReference type="EMBL" id="BLIN01000003">
    <property type="protein sequence ID" value="GFE06849.1"/>
    <property type="molecule type" value="Genomic_DNA"/>
</dbReference>
<organism evidence="2 3">
    <name type="scientific">Streptomyces caniferus</name>
    <dbReference type="NCBI Taxonomy" id="285557"/>
    <lineage>
        <taxon>Bacteria</taxon>
        <taxon>Bacillati</taxon>
        <taxon>Actinomycetota</taxon>
        <taxon>Actinomycetes</taxon>
        <taxon>Kitasatosporales</taxon>
        <taxon>Streptomycetaceae</taxon>
        <taxon>Streptomyces</taxon>
    </lineage>
</organism>
<keyword evidence="1" id="KW-0812">Transmembrane</keyword>
<gene>
    <name evidence="2" type="ORF">Scani_31170</name>
</gene>
<accession>A0A640S6J5</accession>
<name>A0A640S6J5_9ACTN</name>
<evidence type="ECO:0000313" key="2">
    <source>
        <dbReference type="EMBL" id="GFE06849.1"/>
    </source>
</evidence>
<dbReference type="Proteomes" id="UP000435837">
    <property type="component" value="Unassembled WGS sequence"/>
</dbReference>
<comment type="caution">
    <text evidence="2">The sequence shown here is derived from an EMBL/GenBank/DDBJ whole genome shotgun (WGS) entry which is preliminary data.</text>
</comment>